<dbReference type="Gene3D" id="1.20.120.1770">
    <property type="match status" value="1"/>
</dbReference>
<dbReference type="PROSITE" id="PS50836">
    <property type="entry name" value="DOMON"/>
    <property type="match status" value="1"/>
</dbReference>
<evidence type="ECO:0000256" key="8">
    <source>
        <dbReference type="PIRNR" id="PIRNR037471"/>
    </source>
</evidence>
<feature type="binding site" description="axial binding residue" evidence="9">
    <location>
        <position position="326"/>
    </location>
    <ligand>
        <name>heme b</name>
        <dbReference type="ChEBI" id="CHEBI:60344"/>
        <label>1</label>
    </ligand>
    <ligandPart>
        <name>Fe</name>
        <dbReference type="ChEBI" id="CHEBI:18248"/>
    </ligandPart>
</feature>
<feature type="signal peptide" evidence="12">
    <location>
        <begin position="1"/>
        <end position="26"/>
    </location>
</feature>
<dbReference type="PANTHER" id="PTHR23130">
    <property type="entry name" value="CYTOCHROME B561 AND DOMON DOMAIN-CONTAINING PROTEIN"/>
    <property type="match status" value="1"/>
</dbReference>
<dbReference type="EMBL" id="LVLJ01003622">
    <property type="protein sequence ID" value="OAE20391.1"/>
    <property type="molecule type" value="Genomic_DNA"/>
</dbReference>
<dbReference type="Pfam" id="PF03188">
    <property type="entry name" value="Cytochrom_B561"/>
    <property type="match status" value="1"/>
</dbReference>
<feature type="transmembrane region" description="Helical" evidence="11">
    <location>
        <begin position="253"/>
        <end position="273"/>
    </location>
</feature>
<evidence type="ECO:0000256" key="10">
    <source>
        <dbReference type="SAM" id="MobiDB-lite"/>
    </source>
</evidence>
<evidence type="ECO:0000256" key="7">
    <source>
        <dbReference type="ARBA" id="ARBA00023136"/>
    </source>
</evidence>
<comment type="caution">
    <text evidence="15">The sequence shown here is derived from an EMBL/GenBank/DDBJ whole genome shotgun (WGS) entry which is preliminary data.</text>
</comment>
<feature type="binding site" description="axial binding residue" evidence="9">
    <location>
        <position position="224"/>
    </location>
    <ligand>
        <name>heme b</name>
        <dbReference type="ChEBI" id="CHEBI:60344"/>
        <label>1</label>
    </ligand>
    <ligandPart>
        <name>Fe</name>
        <dbReference type="ChEBI" id="CHEBI:18248"/>
    </ligandPart>
</feature>
<dbReference type="AlphaFoldDB" id="A0A176VJ91"/>
<protein>
    <recommendedName>
        <fullName evidence="8">Cytochrome b561 and DOMON domain-containing protein</fullName>
    </recommendedName>
</protein>
<feature type="region of interest" description="Disordered" evidence="10">
    <location>
        <begin position="389"/>
        <end position="415"/>
    </location>
</feature>
<keyword evidence="5 8" id="KW-0249">Electron transport</keyword>
<dbReference type="PIRSF" id="PIRSF037471">
    <property type="entry name" value="UCP037471"/>
    <property type="match status" value="1"/>
</dbReference>
<evidence type="ECO:0000256" key="11">
    <source>
        <dbReference type="SAM" id="Phobius"/>
    </source>
</evidence>
<dbReference type="Pfam" id="PF04526">
    <property type="entry name" value="DUF568"/>
    <property type="match status" value="1"/>
</dbReference>
<dbReference type="PANTHER" id="PTHR23130:SF199">
    <property type="entry name" value="CYTOCHROME B561 AND DOMON DOMAIN-CONTAINING PROTEIN"/>
    <property type="match status" value="1"/>
</dbReference>
<keyword evidence="6 11" id="KW-1133">Transmembrane helix</keyword>
<feature type="transmembrane region" description="Helical" evidence="11">
    <location>
        <begin position="357"/>
        <end position="381"/>
    </location>
</feature>
<feature type="transmembrane region" description="Helical" evidence="11">
    <location>
        <begin position="293"/>
        <end position="310"/>
    </location>
</feature>
<name>A0A176VJ91_MARPO</name>
<evidence type="ECO:0000256" key="2">
    <source>
        <dbReference type="ARBA" id="ARBA00022448"/>
    </source>
</evidence>
<keyword evidence="4 12" id="KW-0732">Signal</keyword>
<comment type="cofactor">
    <cofactor evidence="8">
        <name>heme b</name>
        <dbReference type="ChEBI" id="CHEBI:60344"/>
    </cofactor>
    <text evidence="8">Binds 2 heme b groups non-covalently.</text>
</comment>
<feature type="transmembrane region" description="Helical" evidence="11">
    <location>
        <begin position="322"/>
        <end position="342"/>
    </location>
</feature>
<evidence type="ECO:0000256" key="1">
    <source>
        <dbReference type="ARBA" id="ARBA00004370"/>
    </source>
</evidence>
<dbReference type="InterPro" id="IPR005018">
    <property type="entry name" value="DOMON_domain"/>
</dbReference>
<dbReference type="CDD" id="cd08760">
    <property type="entry name" value="Cyt_b561_FRRS1_like"/>
    <property type="match status" value="1"/>
</dbReference>
<gene>
    <name evidence="15" type="ORF">AXG93_3932s1150</name>
</gene>
<dbReference type="PROSITE" id="PS50939">
    <property type="entry name" value="CYTOCHROME_B561"/>
    <property type="match status" value="1"/>
</dbReference>
<keyword evidence="9" id="KW-0408">Iron</keyword>
<feature type="binding site" description="axial binding residue" evidence="9">
    <location>
        <position position="290"/>
    </location>
    <ligand>
        <name>heme b</name>
        <dbReference type="ChEBI" id="CHEBI:60344"/>
        <label>1</label>
    </ligand>
    <ligandPart>
        <name>Fe</name>
        <dbReference type="ChEBI" id="CHEBI:18248"/>
    </ligandPart>
</feature>
<evidence type="ECO:0000259" key="13">
    <source>
        <dbReference type="PROSITE" id="PS50836"/>
    </source>
</evidence>
<keyword evidence="7 8" id="KW-0472">Membrane</keyword>
<reference evidence="15" key="1">
    <citation type="submission" date="2016-03" db="EMBL/GenBank/DDBJ databases">
        <title>Mechanisms controlling the formation of the plant cell surface in tip-growing cells are functionally conserved among land plants.</title>
        <authorList>
            <person name="Honkanen S."/>
            <person name="Jones V.A."/>
            <person name="Morieri G."/>
            <person name="Champion C."/>
            <person name="Hetherington A.J."/>
            <person name="Kelly S."/>
            <person name="Saint-Marcoux D."/>
            <person name="Proust H."/>
            <person name="Prescott H."/>
            <person name="Dolan L."/>
        </authorList>
    </citation>
    <scope>NUCLEOTIDE SEQUENCE [LARGE SCALE GENOMIC DNA]</scope>
    <source>
        <tissue evidence="15">Whole gametophyte</tissue>
    </source>
</reference>
<evidence type="ECO:0000256" key="9">
    <source>
        <dbReference type="PIRSR" id="PIRSR037471-1"/>
    </source>
</evidence>
<evidence type="ECO:0000313" key="16">
    <source>
        <dbReference type="Proteomes" id="UP000077202"/>
    </source>
</evidence>
<keyword evidence="16" id="KW-1185">Reference proteome</keyword>
<keyword evidence="2 8" id="KW-0813">Transport</keyword>
<sequence length="415" mass="44904">MMRSLLRASPLALLLLLILCVAPASAQTVCPVMLTSLNGTVKTYAMCTDLQNQGCTLSWSFLPTGALQGGGILDVAFRTTLTGARGWAAWGINLELARSMVGTNALIAFNATNGTNVLPYKLPSNLRNPSPPLLAASPIDLEVLSSHADIVPTTLETTIYASIRLPANLTTLNQVWNRGPAVAGFSPLIHDQTAATLSAYGTLDVSTGAVTAGTVANEDLKNNHGIVNVVAWGILFPVGIMSTRYIRPFTESIWFYMHVSCQVLGYVLGVIGFGMGIKLQQDSGAIRYKHRNLGVVMFALATLQVLALVLRPKPEHKLRKPWNVYHHSVGYTVLILSIINIFEGFDILMPDKKYKHAYVGVIIALGAIAVVMEIITWAVWIRNRSRSPPERLDAGKTPNGQSTDDLKGPTYDGQL</sequence>
<comment type="subcellular location">
    <subcellularLocation>
        <location evidence="1">Membrane</location>
    </subcellularLocation>
</comment>
<evidence type="ECO:0000259" key="14">
    <source>
        <dbReference type="PROSITE" id="PS50939"/>
    </source>
</evidence>
<dbReference type="InterPro" id="IPR017214">
    <property type="entry name" value="UCP037471"/>
</dbReference>
<feature type="binding site" description="axial binding residue" evidence="9">
    <location>
        <position position="258"/>
    </location>
    <ligand>
        <name>heme b</name>
        <dbReference type="ChEBI" id="CHEBI:60344"/>
        <label>1</label>
    </ligand>
    <ligandPart>
        <name>Fe</name>
        <dbReference type="ChEBI" id="CHEBI:18248"/>
    </ligandPart>
</feature>
<organism evidence="15 16">
    <name type="scientific">Marchantia polymorpha subsp. ruderalis</name>
    <dbReference type="NCBI Taxonomy" id="1480154"/>
    <lineage>
        <taxon>Eukaryota</taxon>
        <taxon>Viridiplantae</taxon>
        <taxon>Streptophyta</taxon>
        <taxon>Embryophyta</taxon>
        <taxon>Marchantiophyta</taxon>
        <taxon>Marchantiopsida</taxon>
        <taxon>Marchantiidae</taxon>
        <taxon>Marchantiales</taxon>
        <taxon>Marchantiaceae</taxon>
        <taxon>Marchantia</taxon>
    </lineage>
</organism>
<evidence type="ECO:0000256" key="12">
    <source>
        <dbReference type="SAM" id="SignalP"/>
    </source>
</evidence>
<feature type="chain" id="PRO_5008051831" description="Cytochrome b561 and DOMON domain-containing protein" evidence="12">
    <location>
        <begin position="27"/>
        <end position="415"/>
    </location>
</feature>
<keyword evidence="9" id="KW-0479">Metal-binding</keyword>
<dbReference type="Proteomes" id="UP000077202">
    <property type="component" value="Unassembled WGS sequence"/>
</dbReference>
<keyword evidence="3 11" id="KW-0812">Transmembrane</keyword>
<feature type="domain" description="Cytochrome b561" evidence="14">
    <location>
        <begin position="186"/>
        <end position="381"/>
    </location>
</feature>
<evidence type="ECO:0000313" key="15">
    <source>
        <dbReference type="EMBL" id="OAE20391.1"/>
    </source>
</evidence>
<dbReference type="GO" id="GO:0046872">
    <property type="term" value="F:metal ion binding"/>
    <property type="evidence" value="ECO:0007669"/>
    <property type="project" value="UniProtKB-KW"/>
</dbReference>
<accession>A0A176VJ91</accession>
<dbReference type="SMART" id="SM00665">
    <property type="entry name" value="B561"/>
    <property type="match status" value="1"/>
</dbReference>
<evidence type="ECO:0000256" key="3">
    <source>
        <dbReference type="ARBA" id="ARBA00022692"/>
    </source>
</evidence>
<dbReference type="InterPro" id="IPR045265">
    <property type="entry name" value="AIR12_DOMON"/>
</dbReference>
<dbReference type="InterPro" id="IPR006593">
    <property type="entry name" value="Cyt_b561/ferric_Rdtase_TM"/>
</dbReference>
<evidence type="ECO:0000256" key="4">
    <source>
        <dbReference type="ARBA" id="ARBA00022729"/>
    </source>
</evidence>
<evidence type="ECO:0000256" key="6">
    <source>
        <dbReference type="ARBA" id="ARBA00022989"/>
    </source>
</evidence>
<dbReference type="GO" id="GO:0016020">
    <property type="term" value="C:membrane"/>
    <property type="evidence" value="ECO:0007669"/>
    <property type="project" value="UniProtKB-SubCell"/>
</dbReference>
<feature type="domain" description="DOMON" evidence="13">
    <location>
        <begin position="53"/>
        <end position="179"/>
    </location>
</feature>
<proteinExistence type="predicted"/>
<evidence type="ECO:0000256" key="5">
    <source>
        <dbReference type="ARBA" id="ARBA00022982"/>
    </source>
</evidence>